<dbReference type="SMART" id="SM00220">
    <property type="entry name" value="S_TKc"/>
    <property type="match status" value="1"/>
</dbReference>
<dbReference type="PROSITE" id="PS00108">
    <property type="entry name" value="PROTEIN_KINASE_ST"/>
    <property type="match status" value="1"/>
</dbReference>
<dbReference type="PANTHER" id="PTHR43289">
    <property type="entry name" value="MITOGEN-ACTIVATED PROTEIN KINASE KINASE KINASE 20-RELATED"/>
    <property type="match status" value="1"/>
</dbReference>
<keyword evidence="8" id="KW-0472">Membrane</keyword>
<evidence type="ECO:0000256" key="4">
    <source>
        <dbReference type="ARBA" id="ARBA00022741"/>
    </source>
</evidence>
<dbReference type="Gene3D" id="3.30.200.20">
    <property type="entry name" value="Phosphorylase Kinase, domain 1"/>
    <property type="match status" value="1"/>
</dbReference>
<name>A0A4Q7J054_9PSEU</name>
<evidence type="ECO:0000256" key="8">
    <source>
        <dbReference type="SAM" id="Phobius"/>
    </source>
</evidence>
<dbReference type="PANTHER" id="PTHR43289:SF6">
    <property type="entry name" value="SERINE_THREONINE-PROTEIN KINASE NEKL-3"/>
    <property type="match status" value="1"/>
</dbReference>
<keyword evidence="11" id="KW-1185">Reference proteome</keyword>
<proteinExistence type="predicted"/>
<dbReference type="AlphaFoldDB" id="A0A4Q7J054"/>
<dbReference type="PROSITE" id="PS00107">
    <property type="entry name" value="PROTEIN_KINASE_ATP"/>
    <property type="match status" value="1"/>
</dbReference>
<dbReference type="GO" id="GO:0005524">
    <property type="term" value="F:ATP binding"/>
    <property type="evidence" value="ECO:0007669"/>
    <property type="project" value="UniProtKB-UniRule"/>
</dbReference>
<feature type="transmembrane region" description="Helical" evidence="8">
    <location>
        <begin position="277"/>
        <end position="299"/>
    </location>
</feature>
<evidence type="ECO:0000256" key="1">
    <source>
        <dbReference type="ARBA" id="ARBA00012513"/>
    </source>
</evidence>
<evidence type="ECO:0000256" key="7">
    <source>
        <dbReference type="PROSITE-ProRule" id="PRU10141"/>
    </source>
</evidence>
<dbReference type="SUPFAM" id="SSF56112">
    <property type="entry name" value="Protein kinase-like (PK-like)"/>
    <property type="match status" value="1"/>
</dbReference>
<sequence>MQDRVVAGRYRLVEQIGTGGMGVVWRALDQDKNRTVALKQARIADSGSGRRLRREARLAAELSHPNVVSVYESIVDGDELWLVMEYVPARNLAERLEDDGPLPVPDVTRIGTALAGALAAVHDRGIVHRDVKPSNVLLPDDGVKLTDFGISRSVATDETLTDAAVVGGTPGYLAPEVAEGREPTPASDVFSLGATLFAAVEGVPPVSGANPYAVLRRTAAGELTAPRRAGALAPLLAELLRVDPAERPSATAAARRLAELDGSVPPVRPRRRRSRRLAAIAAVVLAVVVTATVVTIVVGSGRGTGQLTSPPVAQVSHDLHAADPCALVDPKPLAHIGAPTVDPAYGGFNRCDVLLDLPGDHEVDIRVELEEPPGPGGKPEGEVVRVGAVDVHKGLIMDGRCLRTIPLPDGYRVVVTAVDYKDPAVVDLCAVADIATATAAAVIERSGVPRRAVALPRESLAWLNACSLLDNATIGRLTPLGAAKPEPFYGNWVCDYELPTTEDELMVRFDRNEPLKVENGRFVRMSDRDVRLIEGDYGPDTCEADIVYRTYTNANGEDTIEMVQIVLSGPPPTARLCEPVAELARVVAARLPRP</sequence>
<gene>
    <name evidence="10" type="ORF">EWH70_30775</name>
</gene>
<dbReference type="InterPro" id="IPR017441">
    <property type="entry name" value="Protein_kinase_ATP_BS"/>
</dbReference>
<evidence type="ECO:0000256" key="3">
    <source>
        <dbReference type="ARBA" id="ARBA00022679"/>
    </source>
</evidence>
<keyword evidence="4 7" id="KW-0547">Nucleotide-binding</keyword>
<dbReference type="RefSeq" id="WP_130479074.1">
    <property type="nucleotide sequence ID" value="NZ_SFCC01000019.1"/>
</dbReference>
<dbReference type="Gene3D" id="1.10.510.10">
    <property type="entry name" value="Transferase(Phosphotransferase) domain 1"/>
    <property type="match status" value="1"/>
</dbReference>
<comment type="caution">
    <text evidence="10">The sequence shown here is derived from an EMBL/GenBank/DDBJ whole genome shotgun (WGS) entry which is preliminary data.</text>
</comment>
<keyword evidence="3" id="KW-0808">Transferase</keyword>
<evidence type="ECO:0000256" key="2">
    <source>
        <dbReference type="ARBA" id="ARBA00022527"/>
    </source>
</evidence>
<organism evidence="10 11">
    <name type="scientific">Amycolatopsis suaedae</name>
    <dbReference type="NCBI Taxonomy" id="2510978"/>
    <lineage>
        <taxon>Bacteria</taxon>
        <taxon>Bacillati</taxon>
        <taxon>Actinomycetota</taxon>
        <taxon>Actinomycetes</taxon>
        <taxon>Pseudonocardiales</taxon>
        <taxon>Pseudonocardiaceae</taxon>
        <taxon>Amycolatopsis</taxon>
    </lineage>
</organism>
<feature type="domain" description="Protein kinase" evidence="9">
    <location>
        <begin position="10"/>
        <end position="260"/>
    </location>
</feature>
<keyword evidence="8" id="KW-1133">Transmembrane helix</keyword>
<evidence type="ECO:0000313" key="11">
    <source>
        <dbReference type="Proteomes" id="UP000292003"/>
    </source>
</evidence>
<evidence type="ECO:0000256" key="6">
    <source>
        <dbReference type="ARBA" id="ARBA00022840"/>
    </source>
</evidence>
<keyword evidence="8" id="KW-0812">Transmembrane</keyword>
<keyword evidence="2 10" id="KW-0723">Serine/threonine-protein kinase</keyword>
<accession>A0A4Q7J054</accession>
<reference evidence="10 11" key="1">
    <citation type="submission" date="2019-02" db="EMBL/GenBank/DDBJ databases">
        <title>Draft genome sequence of Amycolatopsis sp. 8-3EHSu isolated from roots of Suaeda maritima.</title>
        <authorList>
            <person name="Duangmal K."/>
            <person name="Chantavorakit T."/>
        </authorList>
    </citation>
    <scope>NUCLEOTIDE SEQUENCE [LARGE SCALE GENOMIC DNA]</scope>
    <source>
        <strain evidence="10 11">8-3EHSu</strain>
    </source>
</reference>
<dbReference type="GO" id="GO:0004674">
    <property type="term" value="F:protein serine/threonine kinase activity"/>
    <property type="evidence" value="ECO:0007669"/>
    <property type="project" value="UniProtKB-KW"/>
</dbReference>
<protein>
    <recommendedName>
        <fullName evidence="1">non-specific serine/threonine protein kinase</fullName>
        <ecNumber evidence="1">2.7.11.1</ecNumber>
    </recommendedName>
</protein>
<evidence type="ECO:0000313" key="10">
    <source>
        <dbReference type="EMBL" id="RZQ60088.1"/>
    </source>
</evidence>
<dbReference type="CDD" id="cd14014">
    <property type="entry name" value="STKc_PknB_like"/>
    <property type="match status" value="1"/>
</dbReference>
<dbReference type="OrthoDB" id="9762169at2"/>
<keyword evidence="5 10" id="KW-0418">Kinase</keyword>
<dbReference type="InterPro" id="IPR008271">
    <property type="entry name" value="Ser/Thr_kinase_AS"/>
</dbReference>
<dbReference type="Pfam" id="PF00069">
    <property type="entry name" value="Pkinase"/>
    <property type="match status" value="1"/>
</dbReference>
<dbReference type="EC" id="2.7.11.1" evidence="1"/>
<evidence type="ECO:0000256" key="5">
    <source>
        <dbReference type="ARBA" id="ARBA00022777"/>
    </source>
</evidence>
<dbReference type="InterPro" id="IPR011009">
    <property type="entry name" value="Kinase-like_dom_sf"/>
</dbReference>
<dbReference type="PROSITE" id="PS50011">
    <property type="entry name" value="PROTEIN_KINASE_DOM"/>
    <property type="match status" value="1"/>
</dbReference>
<feature type="binding site" evidence="7">
    <location>
        <position position="39"/>
    </location>
    <ligand>
        <name>ATP</name>
        <dbReference type="ChEBI" id="CHEBI:30616"/>
    </ligand>
</feature>
<dbReference type="InterPro" id="IPR000719">
    <property type="entry name" value="Prot_kinase_dom"/>
</dbReference>
<dbReference type="Proteomes" id="UP000292003">
    <property type="component" value="Unassembled WGS sequence"/>
</dbReference>
<keyword evidence="6 7" id="KW-0067">ATP-binding</keyword>
<dbReference type="EMBL" id="SFCC01000019">
    <property type="protein sequence ID" value="RZQ60088.1"/>
    <property type="molecule type" value="Genomic_DNA"/>
</dbReference>
<evidence type="ECO:0000259" key="9">
    <source>
        <dbReference type="PROSITE" id="PS50011"/>
    </source>
</evidence>